<protein>
    <recommendedName>
        <fullName evidence="2">DUF6533 domain-containing protein</fullName>
    </recommendedName>
</protein>
<keyword evidence="1" id="KW-0812">Transmembrane</keyword>
<evidence type="ECO:0000259" key="2">
    <source>
        <dbReference type="Pfam" id="PF20151"/>
    </source>
</evidence>
<feature type="transmembrane region" description="Helical" evidence="1">
    <location>
        <begin position="12"/>
        <end position="29"/>
    </location>
</feature>
<proteinExistence type="predicted"/>
<dbReference type="Proteomes" id="UP000772434">
    <property type="component" value="Unassembled WGS sequence"/>
</dbReference>
<reference evidence="3" key="1">
    <citation type="submission" date="2020-11" db="EMBL/GenBank/DDBJ databases">
        <authorList>
            <consortium name="DOE Joint Genome Institute"/>
            <person name="Ahrendt S."/>
            <person name="Riley R."/>
            <person name="Andreopoulos W."/>
            <person name="Labutti K."/>
            <person name="Pangilinan J."/>
            <person name="Ruiz-Duenas F.J."/>
            <person name="Barrasa J.M."/>
            <person name="Sanchez-Garcia M."/>
            <person name="Camarero S."/>
            <person name="Miyauchi S."/>
            <person name="Serrano A."/>
            <person name="Linde D."/>
            <person name="Babiker R."/>
            <person name="Drula E."/>
            <person name="Ayuso-Fernandez I."/>
            <person name="Pacheco R."/>
            <person name="Padilla G."/>
            <person name="Ferreira P."/>
            <person name="Barriuso J."/>
            <person name="Kellner H."/>
            <person name="Castanera R."/>
            <person name="Alfaro M."/>
            <person name="Ramirez L."/>
            <person name="Pisabarro A.G."/>
            <person name="Kuo A."/>
            <person name="Tritt A."/>
            <person name="Lipzen A."/>
            <person name="He G."/>
            <person name="Yan M."/>
            <person name="Ng V."/>
            <person name="Cullen D."/>
            <person name="Martin F."/>
            <person name="Rosso M.-N."/>
            <person name="Henrissat B."/>
            <person name="Hibbett D."/>
            <person name="Martinez A.T."/>
            <person name="Grigoriev I.V."/>
        </authorList>
    </citation>
    <scope>NUCLEOTIDE SEQUENCE</scope>
    <source>
        <strain evidence="3">AH 40177</strain>
    </source>
</reference>
<comment type="caution">
    <text evidence="3">The sequence shown here is derived from an EMBL/GenBank/DDBJ whole genome shotgun (WGS) entry which is preliminary data.</text>
</comment>
<dbReference type="EMBL" id="JADNRY010000083">
    <property type="protein sequence ID" value="KAF9066680.1"/>
    <property type="molecule type" value="Genomic_DNA"/>
</dbReference>
<organism evidence="3 4">
    <name type="scientific">Rhodocollybia butyracea</name>
    <dbReference type="NCBI Taxonomy" id="206335"/>
    <lineage>
        <taxon>Eukaryota</taxon>
        <taxon>Fungi</taxon>
        <taxon>Dikarya</taxon>
        <taxon>Basidiomycota</taxon>
        <taxon>Agaricomycotina</taxon>
        <taxon>Agaricomycetes</taxon>
        <taxon>Agaricomycetidae</taxon>
        <taxon>Agaricales</taxon>
        <taxon>Marasmiineae</taxon>
        <taxon>Omphalotaceae</taxon>
        <taxon>Rhodocollybia</taxon>
    </lineage>
</organism>
<feature type="domain" description="DUF6533" evidence="2">
    <location>
        <begin position="18"/>
        <end position="59"/>
    </location>
</feature>
<feature type="transmembrane region" description="Helical" evidence="1">
    <location>
        <begin position="49"/>
        <end position="70"/>
    </location>
</feature>
<keyword evidence="1" id="KW-0472">Membrane</keyword>
<evidence type="ECO:0000313" key="4">
    <source>
        <dbReference type="Proteomes" id="UP000772434"/>
    </source>
</evidence>
<keyword evidence="4" id="KW-1185">Reference proteome</keyword>
<dbReference type="OrthoDB" id="3256800at2759"/>
<feature type="transmembrane region" description="Helical" evidence="1">
    <location>
        <begin position="114"/>
        <end position="135"/>
    </location>
</feature>
<dbReference type="InterPro" id="IPR045340">
    <property type="entry name" value="DUF6533"/>
</dbReference>
<evidence type="ECO:0000313" key="3">
    <source>
        <dbReference type="EMBL" id="KAF9066680.1"/>
    </source>
</evidence>
<accession>A0A9P5PRJ5</accession>
<dbReference type="Pfam" id="PF20151">
    <property type="entry name" value="DUF6533"/>
    <property type="match status" value="1"/>
</dbReference>
<feature type="transmembrane region" description="Helical" evidence="1">
    <location>
        <begin position="160"/>
        <end position="178"/>
    </location>
</feature>
<name>A0A9P5PRJ5_9AGAR</name>
<keyword evidence="1" id="KW-1133">Transmembrane helix</keyword>
<gene>
    <name evidence="3" type="ORF">BDP27DRAFT_1365449</name>
</gene>
<feature type="transmembrane region" description="Helical" evidence="1">
    <location>
        <begin position="90"/>
        <end position="107"/>
    </location>
</feature>
<dbReference type="AlphaFoldDB" id="A0A9P5PRJ5"/>
<evidence type="ECO:0000256" key="1">
    <source>
        <dbReference type="SAM" id="Phobius"/>
    </source>
</evidence>
<sequence>MDDTFEIESIRLANTLFASSLIVLFYDHLLTLDSEIRLLWRRPKNASGYLFFVNRYLALGNIVTAVALFPNSFTPSVPDYLRSFYQAEGFVLQLSIFRAIFALRIYALYGCKRVVLIAFTIITILGTVISSWLSLPKDPSTPSNLGCQIILSPSDASTTAIGWEGLMVVDAILFLLTMRKAYQWGDHFSLSSYGMTYMVLDSTGLAQVMMTRIMTLLNLSNIISLHVFSVRLLSQPLQGNLSAFVGCLSVTLTSRMILNLHEAADTGLYTDHTTTVIRY</sequence>